<reference evidence="4 5" key="1">
    <citation type="submission" date="2020-03" db="EMBL/GenBank/DDBJ databases">
        <title>Genome mining reveals the biosynthetic pathways of PHA and ectoines of the halophilic strain Salinivibrio costicola M318 isolated from fermented shrimp paste.</title>
        <authorList>
            <person name="Doan T.V."/>
            <person name="Tran L.T."/>
            <person name="Trieu T.A."/>
            <person name="Nguyen Q.V."/>
            <person name="Quach T.N."/>
            <person name="Phi T.Q."/>
            <person name="Kumar S."/>
        </authorList>
    </citation>
    <scope>NUCLEOTIDE SEQUENCE [LARGE SCALE GENOMIC DNA]</scope>
    <source>
        <strain evidence="4 5">M318</strain>
        <plasmid evidence="4 5">pM138.1</plasmid>
    </source>
</reference>
<sequence>MSVFVSAQWLTSRLESVVPVDASWFMPDVARDSYQEWQQRRLPGAIFFDFDGAIKDTQSTLPHMLPSAEEFARHMGKLGIAPQDTLVIYDTQGLFSAARVWWMCKVMGHANVFILDGGLPAWLAQNGPLEESAAKPRVEATYVSSFKPYRYIDGETLAAKLAAVNVIDVRPAARFNGTVPEPRDGVRAGHMPGAKNLPFASLTDQQGFVIDQTEARRLVLPLLSDTRLNVASCGSGVTACILAAVAEHYFGYPIAVYDGSWTEWGSHKTWPVTKEASTA</sequence>
<feature type="domain" description="Rhodanese" evidence="3">
    <location>
        <begin position="160"/>
        <end position="273"/>
    </location>
</feature>
<name>A0ABX6KBL3_SALCS</name>
<evidence type="ECO:0000313" key="5">
    <source>
        <dbReference type="Proteomes" id="UP000501408"/>
    </source>
</evidence>
<evidence type="ECO:0000256" key="1">
    <source>
        <dbReference type="ARBA" id="ARBA00022679"/>
    </source>
</evidence>
<dbReference type="PROSITE" id="PS50206">
    <property type="entry name" value="RHODANESE_3"/>
    <property type="match status" value="2"/>
</dbReference>
<dbReference type="PANTHER" id="PTHR11364">
    <property type="entry name" value="THIOSULFATE SULFERTANSFERASE"/>
    <property type="match status" value="1"/>
</dbReference>
<dbReference type="InterPro" id="IPR001763">
    <property type="entry name" value="Rhodanese-like_dom"/>
</dbReference>
<keyword evidence="1" id="KW-0808">Transferase</keyword>
<evidence type="ECO:0000313" key="4">
    <source>
        <dbReference type="EMBL" id="QIR08010.1"/>
    </source>
</evidence>
<proteinExistence type="predicted"/>
<dbReference type="CDD" id="cd01449">
    <property type="entry name" value="TST_Repeat_2"/>
    <property type="match status" value="1"/>
</dbReference>
<dbReference type="SMART" id="SM00450">
    <property type="entry name" value="RHOD"/>
    <property type="match status" value="2"/>
</dbReference>
<dbReference type="InterPro" id="IPR045078">
    <property type="entry name" value="TST/MPST-like"/>
</dbReference>
<keyword evidence="4" id="KW-0614">Plasmid</keyword>
<dbReference type="Gene3D" id="3.40.250.10">
    <property type="entry name" value="Rhodanese-like domain"/>
    <property type="match status" value="2"/>
</dbReference>
<geneLocation type="plasmid" evidence="4 5">
    <name>pM138.1</name>
</geneLocation>
<protein>
    <submittedName>
        <fullName evidence="4">Sulfurtransferase</fullName>
    </submittedName>
</protein>
<dbReference type="PANTHER" id="PTHR11364:SF27">
    <property type="entry name" value="SULFURTRANSFERASE"/>
    <property type="match status" value="1"/>
</dbReference>
<dbReference type="InterPro" id="IPR036873">
    <property type="entry name" value="Rhodanese-like_dom_sf"/>
</dbReference>
<dbReference type="CDD" id="cd01448">
    <property type="entry name" value="TST_Repeat_1"/>
    <property type="match status" value="1"/>
</dbReference>
<keyword evidence="2" id="KW-0677">Repeat</keyword>
<dbReference type="EMBL" id="CP050268">
    <property type="protein sequence ID" value="QIR08010.1"/>
    <property type="molecule type" value="Genomic_DNA"/>
</dbReference>
<evidence type="ECO:0000259" key="3">
    <source>
        <dbReference type="PROSITE" id="PS50206"/>
    </source>
</evidence>
<gene>
    <name evidence="4" type="ORF">HBA18_16415</name>
</gene>
<accession>A0ABX6KBL3</accession>
<feature type="domain" description="Rhodanese" evidence="3">
    <location>
        <begin position="13"/>
        <end position="131"/>
    </location>
</feature>
<keyword evidence="5" id="KW-1185">Reference proteome</keyword>
<dbReference type="SUPFAM" id="SSF52821">
    <property type="entry name" value="Rhodanese/Cell cycle control phosphatase"/>
    <property type="match status" value="2"/>
</dbReference>
<evidence type="ECO:0000256" key="2">
    <source>
        <dbReference type="ARBA" id="ARBA00022737"/>
    </source>
</evidence>
<organism evidence="4 5">
    <name type="scientific">Salinivibrio costicola</name>
    <name type="common">Vibrio costicola</name>
    <dbReference type="NCBI Taxonomy" id="51367"/>
    <lineage>
        <taxon>Bacteria</taxon>
        <taxon>Pseudomonadati</taxon>
        <taxon>Pseudomonadota</taxon>
        <taxon>Gammaproteobacteria</taxon>
        <taxon>Vibrionales</taxon>
        <taxon>Vibrionaceae</taxon>
        <taxon>Salinivibrio</taxon>
    </lineage>
</organism>
<dbReference type="RefSeq" id="WP_167315459.1">
    <property type="nucleotide sequence ID" value="NZ_CP050268.1"/>
</dbReference>
<dbReference type="Pfam" id="PF00581">
    <property type="entry name" value="Rhodanese"/>
    <property type="match status" value="2"/>
</dbReference>
<dbReference type="Proteomes" id="UP000501408">
    <property type="component" value="Plasmid pM138.1"/>
</dbReference>